<dbReference type="VEuPathDB" id="FungiDB:PYU1_G014298"/>
<sequence>MWGRRARPASRFSHAYLAHGLLLAIVLLVCGAAPVRTEYVSAVQPNRAHCRIFLHATQTQTRFLLLESYADQDGVDIYDDFPVVDAALTRLPLDDVYKRLRSSFLLIQEFLLSRAKPLVIEPRHCHTHLMASGAAMRAPELRAQLDTVYERIHQETMEDAQFPFLLAREDLRTVPADLQGYFHAVGANYLDGKIAATLTPGTMELVGVLNLQNDELAMVFDSEERWRRSKRYKHIPLNASDFFSREYEGYGRNAVSDAIALQLRKKQEKKMEHPCLFSGYNHHTESGDVELTGRGDANKCINEIQSYVDKGNEGCSEGSFCVLNGRAQARLPGFFYGVGLLRSVVQFTKKVLQTKQSQDASVHSLQLPTPTLAALRSAANTLCATPFVFFEDANLVYGRDNSDRVKAASPDACFDLCYTIVLLKQFGMLEDDERVFFASPMENASAVVASSAPKQTSHDDATWLTGAYLYLEAIQQRRNFAMEAELLAVQVTEGVPIGFNLSVLVLAAAIVFLYASTGAKRPSSRGTYQRVINGAGKAKHESMCSTQAIVFVDDASE</sequence>
<keyword evidence="2" id="KW-0378">Hydrolase</keyword>
<feature type="transmembrane region" description="Helical" evidence="3">
    <location>
        <begin position="497"/>
        <end position="515"/>
    </location>
</feature>
<keyword evidence="6" id="KW-1185">Reference proteome</keyword>
<keyword evidence="3" id="KW-0472">Membrane</keyword>
<keyword evidence="3" id="KW-1133">Transmembrane helix</keyword>
<keyword evidence="4" id="KW-0732">Signal</keyword>
<feature type="chain" id="PRO_5003868485" evidence="4">
    <location>
        <begin position="38"/>
        <end position="557"/>
    </location>
</feature>
<name>K3XAS9_GLOUD</name>
<dbReference type="AlphaFoldDB" id="K3XAS9"/>
<dbReference type="EMBL" id="GL376566">
    <property type="status" value="NOT_ANNOTATED_CDS"/>
    <property type="molecule type" value="Genomic_DNA"/>
</dbReference>
<evidence type="ECO:0000256" key="3">
    <source>
        <dbReference type="SAM" id="Phobius"/>
    </source>
</evidence>
<evidence type="ECO:0000313" key="5">
    <source>
        <dbReference type="EnsemblProtists" id="PYU1_T014328"/>
    </source>
</evidence>
<dbReference type="PANTHER" id="PTHR11782:SF83">
    <property type="entry name" value="GUANOSINE-DIPHOSPHATASE"/>
    <property type="match status" value="1"/>
</dbReference>
<dbReference type="HOGENOM" id="CLU_484428_0_0_1"/>
<dbReference type="InterPro" id="IPR000407">
    <property type="entry name" value="GDA1_CD39_NTPase"/>
</dbReference>
<dbReference type="GO" id="GO:0016020">
    <property type="term" value="C:membrane"/>
    <property type="evidence" value="ECO:0007669"/>
    <property type="project" value="TreeGrafter"/>
</dbReference>
<dbReference type="Gene3D" id="3.30.420.150">
    <property type="entry name" value="Exopolyphosphatase. Domain 2"/>
    <property type="match status" value="1"/>
</dbReference>
<dbReference type="GO" id="GO:0017110">
    <property type="term" value="F:nucleoside diphosphate phosphatase activity"/>
    <property type="evidence" value="ECO:0007669"/>
    <property type="project" value="TreeGrafter"/>
</dbReference>
<dbReference type="EnsemblProtists" id="PYU1_T014328">
    <property type="protein sequence ID" value="PYU1_T014328"/>
    <property type="gene ID" value="PYU1_G014298"/>
</dbReference>
<reference evidence="6" key="1">
    <citation type="journal article" date="2010" name="Genome Biol.">
        <title>Genome sequence of the necrotrophic plant pathogen Pythium ultimum reveals original pathogenicity mechanisms and effector repertoire.</title>
        <authorList>
            <person name="Levesque C.A."/>
            <person name="Brouwer H."/>
            <person name="Cano L."/>
            <person name="Hamilton J.P."/>
            <person name="Holt C."/>
            <person name="Huitema E."/>
            <person name="Raffaele S."/>
            <person name="Robideau G.P."/>
            <person name="Thines M."/>
            <person name="Win J."/>
            <person name="Zerillo M.M."/>
            <person name="Beakes G.W."/>
            <person name="Boore J.L."/>
            <person name="Busam D."/>
            <person name="Dumas B."/>
            <person name="Ferriera S."/>
            <person name="Fuerstenberg S.I."/>
            <person name="Gachon C.M."/>
            <person name="Gaulin E."/>
            <person name="Govers F."/>
            <person name="Grenville-Briggs L."/>
            <person name="Horner N."/>
            <person name="Hostetler J."/>
            <person name="Jiang R.H."/>
            <person name="Johnson J."/>
            <person name="Krajaejun T."/>
            <person name="Lin H."/>
            <person name="Meijer H.J."/>
            <person name="Moore B."/>
            <person name="Morris P."/>
            <person name="Phuntmart V."/>
            <person name="Puiu D."/>
            <person name="Shetty J."/>
            <person name="Stajich J.E."/>
            <person name="Tripathy S."/>
            <person name="Wawra S."/>
            <person name="van West P."/>
            <person name="Whitty B.R."/>
            <person name="Coutinho P.M."/>
            <person name="Henrissat B."/>
            <person name="Martin F."/>
            <person name="Thomas P.D."/>
            <person name="Tyler B.M."/>
            <person name="De Vries R.P."/>
            <person name="Kamoun S."/>
            <person name="Yandell M."/>
            <person name="Tisserat N."/>
            <person name="Buell C.R."/>
        </authorList>
    </citation>
    <scope>NUCLEOTIDE SEQUENCE</scope>
    <source>
        <strain evidence="6">DAOM:BR144</strain>
    </source>
</reference>
<dbReference type="InParanoid" id="K3XAS9"/>
<dbReference type="STRING" id="431595.K3XAS9"/>
<comment type="similarity">
    <text evidence="1">Belongs to the GDA1/CD39 NTPase family.</text>
</comment>
<reference evidence="5" key="3">
    <citation type="submission" date="2015-02" db="UniProtKB">
        <authorList>
            <consortium name="EnsemblProtists"/>
        </authorList>
    </citation>
    <scope>IDENTIFICATION</scope>
    <source>
        <strain evidence="5">DAOM BR144</strain>
    </source>
</reference>
<evidence type="ECO:0000256" key="4">
    <source>
        <dbReference type="SAM" id="SignalP"/>
    </source>
</evidence>
<accession>K3XAS9</accession>
<evidence type="ECO:0000313" key="6">
    <source>
        <dbReference type="Proteomes" id="UP000019132"/>
    </source>
</evidence>
<reference evidence="6" key="2">
    <citation type="submission" date="2010-04" db="EMBL/GenBank/DDBJ databases">
        <authorList>
            <person name="Buell R."/>
            <person name="Hamilton J."/>
            <person name="Hostetler J."/>
        </authorList>
    </citation>
    <scope>NUCLEOTIDE SEQUENCE [LARGE SCALE GENOMIC DNA]</scope>
    <source>
        <strain evidence="6">DAOM:BR144</strain>
    </source>
</reference>
<dbReference type="eggNOG" id="ENOG502S6S9">
    <property type="taxonomic scope" value="Eukaryota"/>
</dbReference>
<dbReference type="GO" id="GO:0009134">
    <property type="term" value="P:nucleoside diphosphate catabolic process"/>
    <property type="evidence" value="ECO:0007669"/>
    <property type="project" value="TreeGrafter"/>
</dbReference>
<proteinExistence type="inferred from homology"/>
<evidence type="ECO:0000256" key="1">
    <source>
        <dbReference type="ARBA" id="ARBA00009283"/>
    </source>
</evidence>
<dbReference type="OMA" id="QNAYEQD"/>
<keyword evidence="3" id="KW-0812">Transmembrane</keyword>
<evidence type="ECO:0000256" key="2">
    <source>
        <dbReference type="ARBA" id="ARBA00022801"/>
    </source>
</evidence>
<dbReference type="Pfam" id="PF01150">
    <property type="entry name" value="GDA1_CD39"/>
    <property type="match status" value="1"/>
</dbReference>
<organism evidence="5 6">
    <name type="scientific">Globisporangium ultimum (strain ATCC 200006 / CBS 805.95 / DAOM BR144)</name>
    <name type="common">Pythium ultimum</name>
    <dbReference type="NCBI Taxonomy" id="431595"/>
    <lineage>
        <taxon>Eukaryota</taxon>
        <taxon>Sar</taxon>
        <taxon>Stramenopiles</taxon>
        <taxon>Oomycota</taxon>
        <taxon>Peronosporomycetes</taxon>
        <taxon>Pythiales</taxon>
        <taxon>Pythiaceae</taxon>
        <taxon>Globisporangium</taxon>
    </lineage>
</organism>
<dbReference type="Proteomes" id="UP000019132">
    <property type="component" value="Unassembled WGS sequence"/>
</dbReference>
<protein>
    <submittedName>
        <fullName evidence="5">Uncharacterized protein</fullName>
    </submittedName>
</protein>
<feature type="signal peptide" evidence="4">
    <location>
        <begin position="1"/>
        <end position="37"/>
    </location>
</feature>
<dbReference type="PANTHER" id="PTHR11782">
    <property type="entry name" value="ADENOSINE/GUANOSINE DIPHOSPHATASE"/>
    <property type="match status" value="1"/>
</dbReference>